<dbReference type="Pfam" id="PF01957">
    <property type="entry name" value="NfeD"/>
    <property type="match status" value="1"/>
</dbReference>
<dbReference type="InterPro" id="IPR052165">
    <property type="entry name" value="Membrane_assoc_protease"/>
</dbReference>
<organism evidence="8 9">
    <name type="scientific">Saltatorellus ferox</name>
    <dbReference type="NCBI Taxonomy" id="2528018"/>
    <lineage>
        <taxon>Bacteria</taxon>
        <taxon>Pseudomonadati</taxon>
        <taxon>Planctomycetota</taxon>
        <taxon>Planctomycetia</taxon>
        <taxon>Planctomycetia incertae sedis</taxon>
        <taxon>Saltatorellus</taxon>
    </lineage>
</organism>
<evidence type="ECO:0000256" key="1">
    <source>
        <dbReference type="ARBA" id="ARBA00004141"/>
    </source>
</evidence>
<name>A0A518EUF7_9BACT</name>
<evidence type="ECO:0000256" key="2">
    <source>
        <dbReference type="ARBA" id="ARBA00022692"/>
    </source>
</evidence>
<evidence type="ECO:0000259" key="6">
    <source>
        <dbReference type="Pfam" id="PF01957"/>
    </source>
</evidence>
<feature type="domain" description="NfeD-like C-terminal" evidence="6">
    <location>
        <begin position="100"/>
        <end position="154"/>
    </location>
</feature>
<keyword evidence="3 5" id="KW-1133">Transmembrane helix</keyword>
<dbReference type="Proteomes" id="UP000320390">
    <property type="component" value="Chromosome"/>
</dbReference>
<proteinExistence type="predicted"/>
<dbReference type="InterPro" id="IPR002810">
    <property type="entry name" value="NfeD-like_C"/>
</dbReference>
<dbReference type="InterPro" id="IPR012340">
    <property type="entry name" value="NA-bd_OB-fold"/>
</dbReference>
<feature type="transmembrane region" description="Helical" evidence="5">
    <location>
        <begin position="27"/>
        <end position="45"/>
    </location>
</feature>
<accession>A0A518EUF7</accession>
<dbReference type="AlphaFoldDB" id="A0A518EUF7"/>
<reference evidence="8 9" key="1">
    <citation type="submission" date="2019-02" db="EMBL/GenBank/DDBJ databases">
        <title>Deep-cultivation of Planctomycetes and their phenomic and genomic characterization uncovers novel biology.</title>
        <authorList>
            <person name="Wiegand S."/>
            <person name="Jogler M."/>
            <person name="Boedeker C."/>
            <person name="Pinto D."/>
            <person name="Vollmers J."/>
            <person name="Rivas-Marin E."/>
            <person name="Kohn T."/>
            <person name="Peeters S.H."/>
            <person name="Heuer A."/>
            <person name="Rast P."/>
            <person name="Oberbeckmann S."/>
            <person name="Bunk B."/>
            <person name="Jeske O."/>
            <person name="Meyerdierks A."/>
            <person name="Storesund J.E."/>
            <person name="Kallscheuer N."/>
            <person name="Luecker S."/>
            <person name="Lage O.M."/>
            <person name="Pohl T."/>
            <person name="Merkel B.J."/>
            <person name="Hornburger P."/>
            <person name="Mueller R.-W."/>
            <person name="Bruemmer F."/>
            <person name="Labrenz M."/>
            <person name="Spormann A.M."/>
            <person name="Op den Camp H."/>
            <person name="Overmann J."/>
            <person name="Amann R."/>
            <person name="Jetten M.S.M."/>
            <person name="Mascher T."/>
            <person name="Medema M.H."/>
            <person name="Devos D.P."/>
            <person name="Kaster A.-K."/>
            <person name="Ovreas L."/>
            <person name="Rohde M."/>
            <person name="Galperin M.Y."/>
            <person name="Jogler C."/>
        </authorList>
    </citation>
    <scope>NUCLEOTIDE SEQUENCE [LARGE SCALE GENOMIC DNA]</scope>
    <source>
        <strain evidence="8 9">Poly30</strain>
    </source>
</reference>
<dbReference type="PANTHER" id="PTHR33507:SF3">
    <property type="entry name" value="INNER MEMBRANE PROTEIN YBBJ"/>
    <property type="match status" value="1"/>
</dbReference>
<feature type="transmembrane region" description="Helical" evidence="5">
    <location>
        <begin position="51"/>
        <end position="73"/>
    </location>
</feature>
<evidence type="ECO:0000313" key="8">
    <source>
        <dbReference type="EMBL" id="QDV07694.1"/>
    </source>
</evidence>
<evidence type="ECO:0000256" key="5">
    <source>
        <dbReference type="SAM" id="Phobius"/>
    </source>
</evidence>
<evidence type="ECO:0000313" key="9">
    <source>
        <dbReference type="Proteomes" id="UP000320390"/>
    </source>
</evidence>
<dbReference type="GO" id="GO:0005886">
    <property type="term" value="C:plasma membrane"/>
    <property type="evidence" value="ECO:0007669"/>
    <property type="project" value="TreeGrafter"/>
</dbReference>
<keyword evidence="9" id="KW-1185">Reference proteome</keyword>
<dbReference type="OrthoDB" id="283587at2"/>
<dbReference type="Pfam" id="PF24961">
    <property type="entry name" value="NfeD_membrane"/>
    <property type="match status" value="1"/>
</dbReference>
<dbReference type="PANTHER" id="PTHR33507">
    <property type="entry name" value="INNER MEMBRANE PROTEIN YBBJ"/>
    <property type="match status" value="1"/>
</dbReference>
<feature type="domain" description="NfeD integral membrane" evidence="7">
    <location>
        <begin position="5"/>
        <end position="68"/>
    </location>
</feature>
<keyword evidence="2 5" id="KW-0812">Transmembrane</keyword>
<comment type="subcellular location">
    <subcellularLocation>
        <location evidence="1">Membrane</location>
        <topology evidence="1">Multi-pass membrane protein</topology>
    </subcellularLocation>
</comment>
<dbReference type="Gene3D" id="2.40.50.140">
    <property type="entry name" value="Nucleic acid-binding proteins"/>
    <property type="match status" value="1"/>
</dbReference>
<dbReference type="InterPro" id="IPR056739">
    <property type="entry name" value="NfeD_membrane"/>
</dbReference>
<evidence type="ECO:0000256" key="4">
    <source>
        <dbReference type="ARBA" id="ARBA00023136"/>
    </source>
</evidence>
<dbReference type="SUPFAM" id="SSF141322">
    <property type="entry name" value="NfeD domain-like"/>
    <property type="match status" value="1"/>
</dbReference>
<evidence type="ECO:0000259" key="7">
    <source>
        <dbReference type="Pfam" id="PF24961"/>
    </source>
</evidence>
<dbReference type="EMBL" id="CP036434">
    <property type="protein sequence ID" value="QDV07694.1"/>
    <property type="molecule type" value="Genomic_DNA"/>
</dbReference>
<dbReference type="RefSeq" id="WP_145199027.1">
    <property type="nucleotide sequence ID" value="NZ_CP036434.1"/>
</dbReference>
<keyword evidence="4 5" id="KW-0472">Membrane</keyword>
<sequence length="156" mass="16304">MTTTIILLFAAGLVLIIAEVFVPSMGLLGLAATLCIAGSIGMAFYEDTGAGATMLVATAVLVPLVMTFGIKLFPSTPMGKKLMARGYSFEDGAGVDRRDQSLAGKTGIVEAPLRPAGIARIEDRRVDVVSRGELIDRGEPIVVVEVSGNRVIVARA</sequence>
<protein>
    <submittedName>
        <fullName evidence="8">Uncharacterized protein</fullName>
    </submittedName>
</protein>
<gene>
    <name evidence="8" type="ORF">Poly30_32230</name>
</gene>
<evidence type="ECO:0000256" key="3">
    <source>
        <dbReference type="ARBA" id="ARBA00022989"/>
    </source>
</evidence>